<name>A0A1M4V8X5_9SPHI</name>
<evidence type="ECO:0000313" key="2">
    <source>
        <dbReference type="Proteomes" id="UP000184287"/>
    </source>
</evidence>
<dbReference type="Proteomes" id="UP000184287">
    <property type="component" value="Unassembled WGS sequence"/>
</dbReference>
<organism evidence="1 2">
    <name type="scientific">Pedobacter caeni</name>
    <dbReference type="NCBI Taxonomy" id="288992"/>
    <lineage>
        <taxon>Bacteria</taxon>
        <taxon>Pseudomonadati</taxon>
        <taxon>Bacteroidota</taxon>
        <taxon>Sphingobacteriia</taxon>
        <taxon>Sphingobacteriales</taxon>
        <taxon>Sphingobacteriaceae</taxon>
        <taxon>Pedobacter</taxon>
    </lineage>
</organism>
<proteinExistence type="predicted"/>
<keyword evidence="2" id="KW-1185">Reference proteome</keyword>
<sequence length="167" mass="19418">MKENNLNVGVFTASLLNKVNQPILNWDLGAKTGKGFFSTHHSCAYLELKIYKAVSEKYEYSKVIWNAPDTEIIKYHESYKSEVENALIFFTKYISALRGESIELTFEVNDATFDFTSHRFNPFEKAAIYAIINCFDGEEEPKYRQGNIQTLKGNLKRQFEYDTQLRK</sequence>
<dbReference type="AlphaFoldDB" id="A0A1M4V8X5"/>
<protein>
    <submittedName>
        <fullName evidence="1">Uncharacterized protein</fullName>
    </submittedName>
</protein>
<accession>A0A1M4V8X5</accession>
<dbReference type="RefSeq" id="WP_073227728.1">
    <property type="nucleotide sequence ID" value="NZ_FQUQ01000001.1"/>
</dbReference>
<dbReference type="EMBL" id="FQUQ01000001">
    <property type="protein sequence ID" value="SHE65446.1"/>
    <property type="molecule type" value="Genomic_DNA"/>
</dbReference>
<evidence type="ECO:0000313" key="1">
    <source>
        <dbReference type="EMBL" id="SHE65446.1"/>
    </source>
</evidence>
<dbReference type="STRING" id="288992.SAMN04488522_101823"/>
<reference evidence="2" key="1">
    <citation type="submission" date="2016-11" db="EMBL/GenBank/DDBJ databases">
        <authorList>
            <person name="Varghese N."/>
            <person name="Submissions S."/>
        </authorList>
    </citation>
    <scope>NUCLEOTIDE SEQUENCE [LARGE SCALE GENOMIC DNA]</scope>
    <source>
        <strain evidence="2">DSM 16990</strain>
    </source>
</reference>
<dbReference type="OrthoDB" id="797685at2"/>
<gene>
    <name evidence="1" type="ORF">SAMN04488522_101823</name>
</gene>